<name>A0ABQ8HYR7_9ROSI</name>
<dbReference type="PANTHER" id="PTHR31672">
    <property type="entry name" value="BNACNNG10540D PROTEIN"/>
    <property type="match status" value="1"/>
</dbReference>
<dbReference type="SUPFAM" id="SSF50965">
    <property type="entry name" value="Galactose oxidase, central domain"/>
    <property type="match status" value="1"/>
</dbReference>
<sequence length="379" mass="43437">MEKSSDTETNTVAMDKSSDTKTSLVTKTLPPVLIAEILARLRVKSLCRFRCVSKLNLALITHPKFAKMHIYQTQRHGLVFPAGSLYSIDPEALSCVNKLVAVEDESLKMKLNYQPRDYFVSIRGSCNGLLCLTIGRSSLVFYNPSTKDCKQISEFRPRYSKCGLGYADSIDDYKYVKIYDDVSAIWVYSLRNDSWKEIPNNFTFYSSQMSGIPLNEALHWLVYDHAGPNRMIVAFDLVEEKFKTLPLPDIMIKEVSHSYSFGILGGCLCLFTEEKYQTLQLWIMKEYAVKESWTKILTAEGHSYLHPLCYLNNNSKTILVKIDFEQLMFWDPTDEKFKIIEVEGIETGDFLPRVYVESIVSPYYRNDIADDGNNNSSFS</sequence>
<evidence type="ECO:0008006" key="5">
    <source>
        <dbReference type="Google" id="ProtNLM"/>
    </source>
</evidence>
<accession>A0ABQ8HYR7</accession>
<dbReference type="InterPro" id="IPR001810">
    <property type="entry name" value="F-box_dom"/>
</dbReference>
<feature type="domain" description="F-box associated beta-propeller type 1" evidence="2">
    <location>
        <begin position="107"/>
        <end position="335"/>
    </location>
</feature>
<dbReference type="Gene3D" id="1.20.1280.50">
    <property type="match status" value="1"/>
</dbReference>
<evidence type="ECO:0000259" key="1">
    <source>
        <dbReference type="Pfam" id="PF00646"/>
    </source>
</evidence>
<dbReference type="InterPro" id="IPR011043">
    <property type="entry name" value="Gal_Oxase/kelch_b-propeller"/>
</dbReference>
<keyword evidence="4" id="KW-1185">Reference proteome</keyword>
<dbReference type="InterPro" id="IPR006527">
    <property type="entry name" value="F-box-assoc_dom_typ1"/>
</dbReference>
<reference evidence="3 4" key="1">
    <citation type="submission" date="2021-02" db="EMBL/GenBank/DDBJ databases">
        <title>Plant Genome Project.</title>
        <authorList>
            <person name="Zhang R.-G."/>
        </authorList>
    </citation>
    <scope>NUCLEOTIDE SEQUENCE [LARGE SCALE GENOMIC DNA]</scope>
    <source>
        <tissue evidence="3">Leaves</tissue>
    </source>
</reference>
<dbReference type="Pfam" id="PF00646">
    <property type="entry name" value="F-box"/>
    <property type="match status" value="1"/>
</dbReference>
<organism evidence="3 4">
    <name type="scientific">Xanthoceras sorbifolium</name>
    <dbReference type="NCBI Taxonomy" id="99658"/>
    <lineage>
        <taxon>Eukaryota</taxon>
        <taxon>Viridiplantae</taxon>
        <taxon>Streptophyta</taxon>
        <taxon>Embryophyta</taxon>
        <taxon>Tracheophyta</taxon>
        <taxon>Spermatophyta</taxon>
        <taxon>Magnoliopsida</taxon>
        <taxon>eudicotyledons</taxon>
        <taxon>Gunneridae</taxon>
        <taxon>Pentapetalae</taxon>
        <taxon>rosids</taxon>
        <taxon>malvids</taxon>
        <taxon>Sapindales</taxon>
        <taxon>Sapindaceae</taxon>
        <taxon>Xanthoceroideae</taxon>
        <taxon>Xanthoceras</taxon>
    </lineage>
</organism>
<dbReference type="InterPro" id="IPR036047">
    <property type="entry name" value="F-box-like_dom_sf"/>
</dbReference>
<evidence type="ECO:0000313" key="3">
    <source>
        <dbReference type="EMBL" id="KAH7569476.1"/>
    </source>
</evidence>
<proteinExistence type="predicted"/>
<comment type="caution">
    <text evidence="3">The sequence shown here is derived from an EMBL/GenBank/DDBJ whole genome shotgun (WGS) entry which is preliminary data.</text>
</comment>
<dbReference type="InterPro" id="IPR017451">
    <property type="entry name" value="F-box-assoc_interact_dom"/>
</dbReference>
<gene>
    <name evidence="3" type="ORF">JRO89_XS06G0168100</name>
</gene>
<dbReference type="PANTHER" id="PTHR31672:SF13">
    <property type="entry name" value="F-BOX PROTEIN CPR30-LIKE"/>
    <property type="match status" value="1"/>
</dbReference>
<dbReference type="Proteomes" id="UP000827721">
    <property type="component" value="Unassembled WGS sequence"/>
</dbReference>
<feature type="domain" description="F-box" evidence="1">
    <location>
        <begin position="29"/>
        <end position="65"/>
    </location>
</feature>
<protein>
    <recommendedName>
        <fullName evidence="5">F-box domain-containing protein</fullName>
    </recommendedName>
</protein>
<evidence type="ECO:0000313" key="4">
    <source>
        <dbReference type="Proteomes" id="UP000827721"/>
    </source>
</evidence>
<dbReference type="SUPFAM" id="SSF81383">
    <property type="entry name" value="F-box domain"/>
    <property type="match status" value="1"/>
</dbReference>
<dbReference type="InterPro" id="IPR050796">
    <property type="entry name" value="SCF_F-box_component"/>
</dbReference>
<evidence type="ECO:0000259" key="2">
    <source>
        <dbReference type="Pfam" id="PF07734"/>
    </source>
</evidence>
<dbReference type="EMBL" id="JAFEMO010000006">
    <property type="protein sequence ID" value="KAH7569476.1"/>
    <property type="molecule type" value="Genomic_DNA"/>
</dbReference>
<dbReference type="NCBIfam" id="TIGR01640">
    <property type="entry name" value="F_box_assoc_1"/>
    <property type="match status" value="1"/>
</dbReference>
<dbReference type="Pfam" id="PF07734">
    <property type="entry name" value="FBA_1"/>
    <property type="match status" value="1"/>
</dbReference>